<feature type="active site" description="Proton acceptor; for ring-opening step" evidence="4">
    <location>
        <position position="138"/>
    </location>
</feature>
<evidence type="ECO:0000256" key="4">
    <source>
        <dbReference type="HAMAP-Rule" id="MF_01241"/>
    </source>
</evidence>
<dbReference type="InterPro" id="IPR037171">
    <property type="entry name" value="NagB/RpiA_transferase-like"/>
</dbReference>
<dbReference type="PROSITE" id="PS01161">
    <property type="entry name" value="GLC_GALNAC_ISOMERASE"/>
    <property type="match status" value="1"/>
</dbReference>
<dbReference type="Proteomes" id="UP000092931">
    <property type="component" value="Chromosome"/>
</dbReference>
<dbReference type="GO" id="GO:0005975">
    <property type="term" value="P:carbohydrate metabolic process"/>
    <property type="evidence" value="ECO:0007669"/>
    <property type="project" value="InterPro"/>
</dbReference>
<dbReference type="InterPro" id="IPR004547">
    <property type="entry name" value="Glucosamine6P_isomerase"/>
</dbReference>
<name>A0A1B1YMB9_THEST</name>
<evidence type="ECO:0000313" key="6">
    <source>
        <dbReference type="EMBL" id="ANX01893.1"/>
    </source>
</evidence>
<dbReference type="SUPFAM" id="SSF100950">
    <property type="entry name" value="NagB/RpiA/CoA transferase-like"/>
    <property type="match status" value="1"/>
</dbReference>
<dbReference type="RefSeq" id="WP_065821013.1">
    <property type="nucleotide sequence ID" value="NZ_CP014673.1"/>
</dbReference>
<dbReference type="PANTHER" id="PTHR11280:SF5">
    <property type="entry name" value="GLUCOSAMINE-6-PHOSPHATE ISOMERASE"/>
    <property type="match status" value="1"/>
</dbReference>
<sequence>MRIINVKDYEEMSRKAADLIAAQIILNPKSVLGLATGSSPIGTYECLVELNRNGVIDFSHVTTINLDEYYGLDPTHDQSYRYFMNKHLFSRVNINMANTHLPDGKAKDIDAECRRYDDLIESVGGIDLQLLGIGHNGHIGFNEPSDEFIPGTHCVSLSESTINANSRFFKSRDEVPRKAITMGIKAIMQARKVLLIASGEDKKEILKKALFGPITPQVPASILQLHKDLTVITPLDI</sequence>
<dbReference type="GO" id="GO:0019262">
    <property type="term" value="P:N-acetylneuraminate catabolic process"/>
    <property type="evidence" value="ECO:0007669"/>
    <property type="project" value="UniProtKB-UniRule"/>
</dbReference>
<protein>
    <recommendedName>
        <fullName evidence="4">Glucosamine-6-phosphate deaminase</fullName>
        <ecNumber evidence="4">3.5.99.6</ecNumber>
    </recommendedName>
    <alternativeName>
        <fullName evidence="4">GlcN6P deaminase</fullName>
        <shortName evidence="4">GNPDA</shortName>
    </alternativeName>
    <alternativeName>
        <fullName evidence="4">Glucosamine-6-phosphate isomerase</fullName>
    </alternativeName>
</protein>
<evidence type="ECO:0000313" key="7">
    <source>
        <dbReference type="Proteomes" id="UP000092931"/>
    </source>
</evidence>
<dbReference type="Pfam" id="PF01182">
    <property type="entry name" value="Glucosamine_iso"/>
    <property type="match status" value="1"/>
</dbReference>
<comment type="catalytic activity">
    <reaction evidence="1 4">
        <text>alpha-D-glucosamine 6-phosphate + H2O = beta-D-fructose 6-phosphate + NH4(+)</text>
        <dbReference type="Rhea" id="RHEA:12172"/>
        <dbReference type="ChEBI" id="CHEBI:15377"/>
        <dbReference type="ChEBI" id="CHEBI:28938"/>
        <dbReference type="ChEBI" id="CHEBI:57634"/>
        <dbReference type="ChEBI" id="CHEBI:75989"/>
        <dbReference type="EC" id="3.5.99.6"/>
    </reaction>
</comment>
<organism evidence="6 7">
    <name type="scientific">Thermoclostridium stercorarium subsp. leptospartum DSM 9219</name>
    <dbReference type="NCBI Taxonomy" id="1346611"/>
    <lineage>
        <taxon>Bacteria</taxon>
        <taxon>Bacillati</taxon>
        <taxon>Bacillota</taxon>
        <taxon>Clostridia</taxon>
        <taxon>Eubacteriales</taxon>
        <taxon>Oscillospiraceae</taxon>
        <taxon>Thermoclostridium</taxon>
    </lineage>
</organism>
<evidence type="ECO:0000256" key="3">
    <source>
        <dbReference type="ARBA" id="ARBA00023277"/>
    </source>
</evidence>
<dbReference type="PANTHER" id="PTHR11280">
    <property type="entry name" value="GLUCOSAMINE-6-PHOSPHATE ISOMERASE"/>
    <property type="match status" value="1"/>
</dbReference>
<dbReference type="NCBIfam" id="TIGR00502">
    <property type="entry name" value="nagB"/>
    <property type="match status" value="1"/>
</dbReference>
<reference evidence="6 7" key="1">
    <citation type="submission" date="2016-02" db="EMBL/GenBank/DDBJ databases">
        <title>Comparison of Clostridium stercorarium subspecies using comparative genomics and transcriptomics.</title>
        <authorList>
            <person name="Schellenberg J."/>
            <person name="Thallinger G."/>
            <person name="Levin D.B."/>
            <person name="Zhang X."/>
            <person name="Alvare G."/>
            <person name="Fristensky B."/>
            <person name="Sparling R."/>
        </authorList>
    </citation>
    <scope>NUCLEOTIDE SEQUENCE [LARGE SCALE GENOMIC DNA]</scope>
    <source>
        <strain evidence="6 7">DSM 9219</strain>
    </source>
</reference>
<accession>A0A1B1YMB9</accession>
<dbReference type="InterPro" id="IPR018321">
    <property type="entry name" value="Glucosamine6P_isomerase_CS"/>
</dbReference>
<feature type="active site" description="Proton acceptor; for enolization step" evidence="4">
    <location>
        <position position="67"/>
    </location>
</feature>
<comment type="pathway">
    <text evidence="4">Amino-sugar metabolism; N-acetylneuraminate degradation; D-fructose 6-phosphate from N-acetylneuraminate: step 5/5.</text>
</comment>
<dbReference type="FunFam" id="3.40.50.1360:FF:000003">
    <property type="entry name" value="Glucosamine-6-phosphate deaminase"/>
    <property type="match status" value="1"/>
</dbReference>
<dbReference type="Gene3D" id="3.40.50.1360">
    <property type="match status" value="1"/>
</dbReference>
<dbReference type="InterPro" id="IPR006148">
    <property type="entry name" value="Glc/Gal-6P_isomerase"/>
</dbReference>
<dbReference type="EC" id="3.5.99.6" evidence="4"/>
<feature type="domain" description="Glucosamine/galactosamine-6-phosphate isomerase" evidence="5">
    <location>
        <begin position="12"/>
        <end position="227"/>
    </location>
</feature>
<keyword evidence="2 4" id="KW-0378">Hydrolase</keyword>
<comment type="function">
    <text evidence="4">Catalyzes the reversible isomerization-deamination of glucosamine 6-phosphate (GlcN6P) to form fructose 6-phosphate (Fru6P) and ammonium ion.</text>
</comment>
<dbReference type="GO" id="GO:0006043">
    <property type="term" value="P:glucosamine catabolic process"/>
    <property type="evidence" value="ECO:0007669"/>
    <property type="project" value="TreeGrafter"/>
</dbReference>
<gene>
    <name evidence="4" type="primary">nagB</name>
    <name evidence="6" type="ORF">CSTERLE_10105</name>
</gene>
<proteinExistence type="inferred from homology"/>
<dbReference type="EMBL" id="CP014673">
    <property type="protein sequence ID" value="ANX01893.1"/>
    <property type="molecule type" value="Genomic_DNA"/>
</dbReference>
<feature type="active site" description="For ring-opening step" evidence="4">
    <location>
        <position position="136"/>
    </location>
</feature>
<evidence type="ECO:0000256" key="1">
    <source>
        <dbReference type="ARBA" id="ARBA00000644"/>
    </source>
</evidence>
<comment type="caution">
    <text evidence="4">Lacks conserved residue(s) required for the propagation of feature annotation.</text>
</comment>
<dbReference type="GO" id="GO:0004342">
    <property type="term" value="F:glucosamine-6-phosphate deaminase activity"/>
    <property type="evidence" value="ECO:0007669"/>
    <property type="project" value="UniProtKB-UniRule"/>
</dbReference>
<dbReference type="CDD" id="cd01399">
    <property type="entry name" value="GlcN6P_deaminase"/>
    <property type="match status" value="1"/>
</dbReference>
<dbReference type="UniPathway" id="UPA00629">
    <property type="reaction ID" value="UER00684"/>
</dbReference>
<dbReference type="GO" id="GO:0042802">
    <property type="term" value="F:identical protein binding"/>
    <property type="evidence" value="ECO:0007669"/>
    <property type="project" value="TreeGrafter"/>
</dbReference>
<comment type="similarity">
    <text evidence="4">Belongs to the glucosamine/galactosamine-6-phosphate isomerase family. NagB subfamily.</text>
</comment>
<keyword evidence="3 4" id="KW-0119">Carbohydrate metabolism</keyword>
<dbReference type="GO" id="GO:0005737">
    <property type="term" value="C:cytoplasm"/>
    <property type="evidence" value="ECO:0007669"/>
    <property type="project" value="TreeGrafter"/>
</dbReference>
<evidence type="ECO:0000259" key="5">
    <source>
        <dbReference type="Pfam" id="PF01182"/>
    </source>
</evidence>
<dbReference type="GO" id="GO:0006046">
    <property type="term" value="P:N-acetylglucosamine catabolic process"/>
    <property type="evidence" value="ECO:0007669"/>
    <property type="project" value="UniProtKB-UniRule"/>
</dbReference>
<dbReference type="AlphaFoldDB" id="A0A1B1YMB9"/>
<evidence type="ECO:0000256" key="2">
    <source>
        <dbReference type="ARBA" id="ARBA00022801"/>
    </source>
</evidence>
<dbReference type="HAMAP" id="MF_01241">
    <property type="entry name" value="GlcN6P_deamin"/>
    <property type="match status" value="1"/>
</dbReference>
<feature type="active site" description="For ring-opening step" evidence="4">
    <location>
        <position position="143"/>
    </location>
</feature>